<evidence type="ECO:0000256" key="1">
    <source>
        <dbReference type="PROSITE-ProRule" id="PRU00235"/>
    </source>
</evidence>
<feature type="domain" description="BTB" evidence="2">
    <location>
        <begin position="496"/>
        <end position="563"/>
    </location>
</feature>
<dbReference type="InterPro" id="IPR000210">
    <property type="entry name" value="BTB/POZ_dom"/>
</dbReference>
<gene>
    <name evidence="3" type="ORF">M0813_03994</name>
</gene>
<dbReference type="InterPro" id="IPR000408">
    <property type="entry name" value="Reg_chr_condens"/>
</dbReference>
<dbReference type="Gene3D" id="2.130.10.30">
    <property type="entry name" value="Regulator of chromosome condensation 1/beta-lactamase-inhibitor protein II"/>
    <property type="match status" value="1"/>
</dbReference>
<sequence length="627" mass="73246">MQQFHKLRFQGTNSGINFEQSQTDLFQSEINEHEYSIIDCTKSRTQTLFLSRKGQLFSETALGKFRTIRVDEKIVSISSGRHHFLALTIKGNVYSWSDGSVDGFRYSQLGTVGSLGLYNTPQMINKFQKKKNQAIKIECGTYCSFVITKSHKLYLFGMVQFDSTKKFGIECDYERPRSFLTDVQEIYASQNSMHYFVLDRSGILLGWGNNCNGQLANGGVNRAFVQKPKEIEYFVDSEIFNIVLTSNCSFLLTEKGSVYSAGSEYFNGFDNETLTFELINFPQDNETNTKIKFISGGSDIVLAIDNFNKMYLIGKIFRDNSQNVFSNFGSRNKNENKNETNLHSCNVYPIKEFQLHVGQFCKRIIFTNRNNCKLFINNDPIINDFYNLFEKKQYTNLKIKDIPVHQFWIETRIPNVDFEKLILIFENKQTINNNNKINKNKKFTKLDLIKFLNWVYYDEMNIKILKKIFKLLNIQLNIQNTIHSDLVKLYDQKETMDFTIIAENEKKIKAHSLILFCRSNLFRSMFLSMNQQIDHVSDYSGRSFYTLYHLIEYLYTGKVDFLQIPKKSRILVAQELLEAVEFYQLNFYSDLPTICQNYIQKSTNLSIEDIKKKFDKNEKKNSDCIIN</sequence>
<dbReference type="SUPFAM" id="SSF50985">
    <property type="entry name" value="RCC1/BLIP-II"/>
    <property type="match status" value="1"/>
</dbReference>
<dbReference type="Proteomes" id="UP001150062">
    <property type="component" value="Unassembled WGS sequence"/>
</dbReference>
<keyword evidence="4" id="KW-1185">Reference proteome</keyword>
<dbReference type="CDD" id="cd18186">
    <property type="entry name" value="BTB_POZ_ZBTB_KLHL-like"/>
    <property type="match status" value="1"/>
</dbReference>
<dbReference type="PROSITE" id="PS50012">
    <property type="entry name" value="RCC1_3"/>
    <property type="match status" value="1"/>
</dbReference>
<dbReference type="InterPro" id="IPR011333">
    <property type="entry name" value="SKP1/BTB/POZ_sf"/>
</dbReference>
<evidence type="ECO:0000259" key="2">
    <source>
        <dbReference type="PROSITE" id="PS50097"/>
    </source>
</evidence>
<evidence type="ECO:0000313" key="3">
    <source>
        <dbReference type="EMBL" id="KAJ6234192.1"/>
    </source>
</evidence>
<organism evidence="3 4">
    <name type="scientific">Anaeramoeba flamelloides</name>
    <dbReference type="NCBI Taxonomy" id="1746091"/>
    <lineage>
        <taxon>Eukaryota</taxon>
        <taxon>Metamonada</taxon>
        <taxon>Anaeramoebidae</taxon>
        <taxon>Anaeramoeba</taxon>
    </lineage>
</organism>
<dbReference type="Pfam" id="PF00651">
    <property type="entry name" value="BTB"/>
    <property type="match status" value="1"/>
</dbReference>
<dbReference type="InterPro" id="IPR009091">
    <property type="entry name" value="RCC1/BLIP-II"/>
</dbReference>
<reference evidence="3" key="1">
    <citation type="submission" date="2022-08" db="EMBL/GenBank/DDBJ databases">
        <title>Novel sulfate-reducing endosymbionts in the free-living metamonad Anaeramoeba.</title>
        <authorList>
            <person name="Jerlstrom-Hultqvist J."/>
            <person name="Cepicka I."/>
            <person name="Gallot-Lavallee L."/>
            <person name="Salas-Leiva D."/>
            <person name="Curtis B.A."/>
            <person name="Zahonova K."/>
            <person name="Pipaliya S."/>
            <person name="Dacks J."/>
            <person name="Roger A.J."/>
        </authorList>
    </citation>
    <scope>NUCLEOTIDE SEQUENCE</scope>
    <source>
        <strain evidence="3">Schooner1</strain>
    </source>
</reference>
<evidence type="ECO:0000313" key="4">
    <source>
        <dbReference type="Proteomes" id="UP001150062"/>
    </source>
</evidence>
<accession>A0ABQ8XNK6</accession>
<dbReference type="PANTHER" id="PTHR45982">
    <property type="entry name" value="REGULATOR OF CHROMOSOME CONDENSATION"/>
    <property type="match status" value="1"/>
</dbReference>
<feature type="repeat" description="RCC1" evidence="1">
    <location>
        <begin position="91"/>
        <end position="150"/>
    </location>
</feature>
<dbReference type="SMART" id="SM00225">
    <property type="entry name" value="BTB"/>
    <property type="match status" value="1"/>
</dbReference>
<dbReference type="InterPro" id="IPR051553">
    <property type="entry name" value="Ran_GTPase-activating"/>
</dbReference>
<dbReference type="PANTHER" id="PTHR45982:SF1">
    <property type="entry name" value="REGULATOR OF CHROMOSOME CONDENSATION"/>
    <property type="match status" value="1"/>
</dbReference>
<dbReference type="Pfam" id="PF13540">
    <property type="entry name" value="RCC1_2"/>
    <property type="match status" value="1"/>
</dbReference>
<comment type="caution">
    <text evidence="3">The sequence shown here is derived from an EMBL/GenBank/DDBJ whole genome shotgun (WGS) entry which is preliminary data.</text>
</comment>
<dbReference type="SUPFAM" id="SSF54695">
    <property type="entry name" value="POZ domain"/>
    <property type="match status" value="1"/>
</dbReference>
<name>A0ABQ8XNK6_9EUKA</name>
<proteinExistence type="predicted"/>
<dbReference type="Gene3D" id="3.30.710.10">
    <property type="entry name" value="Potassium Channel Kv1.1, Chain A"/>
    <property type="match status" value="1"/>
</dbReference>
<protein>
    <recommendedName>
        <fullName evidence="2">BTB domain-containing protein</fullName>
    </recommendedName>
</protein>
<dbReference type="EMBL" id="JAOAOG010000271">
    <property type="protein sequence ID" value="KAJ6234192.1"/>
    <property type="molecule type" value="Genomic_DNA"/>
</dbReference>
<dbReference type="PROSITE" id="PS50097">
    <property type="entry name" value="BTB"/>
    <property type="match status" value="1"/>
</dbReference>